<protein>
    <recommendedName>
        <fullName evidence="18">Very long-chain fatty acid transport protein</fullName>
    </recommendedName>
    <alternativeName>
        <fullName evidence="19">Very-long-chain acyl-CoA synthetase</fullName>
    </alternativeName>
</protein>
<evidence type="ECO:0000313" key="23">
    <source>
        <dbReference type="Proteomes" id="UP000076632"/>
    </source>
</evidence>
<evidence type="ECO:0000256" key="13">
    <source>
        <dbReference type="ARBA" id="ARBA00023055"/>
    </source>
</evidence>
<evidence type="ECO:0000256" key="5">
    <source>
        <dbReference type="ARBA" id="ARBA00022448"/>
    </source>
</evidence>
<keyword evidence="9" id="KW-0812">Transmembrane</keyword>
<evidence type="ECO:0000256" key="18">
    <source>
        <dbReference type="ARBA" id="ARBA00068795"/>
    </source>
</evidence>
<dbReference type="EMBL" id="KV407454">
    <property type="protein sequence ID" value="KZF26078.1"/>
    <property type="molecule type" value="Genomic_DNA"/>
</dbReference>
<keyword evidence="10" id="KW-0547">Nucleotide-binding</keyword>
<evidence type="ECO:0000313" key="22">
    <source>
        <dbReference type="EMBL" id="KZF26078.1"/>
    </source>
</evidence>
<evidence type="ECO:0000256" key="11">
    <source>
        <dbReference type="ARBA" id="ARBA00022840"/>
    </source>
</evidence>
<dbReference type="Gene3D" id="3.30.300.30">
    <property type="match status" value="1"/>
</dbReference>
<comment type="catalytic activity">
    <reaction evidence="16">
        <text>a very long-chain fatty acid + ATP + CoA = a very long-chain fatty acyl-CoA + AMP + diphosphate</text>
        <dbReference type="Rhea" id="RHEA:54536"/>
        <dbReference type="ChEBI" id="CHEBI:30616"/>
        <dbReference type="ChEBI" id="CHEBI:33019"/>
        <dbReference type="ChEBI" id="CHEBI:57287"/>
        <dbReference type="ChEBI" id="CHEBI:58950"/>
        <dbReference type="ChEBI" id="CHEBI:138261"/>
        <dbReference type="ChEBI" id="CHEBI:456215"/>
    </reaction>
</comment>
<keyword evidence="13" id="KW-0445">Lipid transport</keyword>
<dbReference type="GO" id="GO:0005324">
    <property type="term" value="F:long-chain fatty acid transmembrane transporter activity"/>
    <property type="evidence" value="ECO:0007669"/>
    <property type="project" value="TreeGrafter"/>
</dbReference>
<evidence type="ECO:0000256" key="14">
    <source>
        <dbReference type="ARBA" id="ARBA00023136"/>
    </source>
</evidence>
<dbReference type="GO" id="GO:0005524">
    <property type="term" value="F:ATP binding"/>
    <property type="evidence" value="ECO:0007669"/>
    <property type="project" value="UniProtKB-KW"/>
</dbReference>
<dbReference type="InterPro" id="IPR020845">
    <property type="entry name" value="AMP-binding_CS"/>
</dbReference>
<accession>A0A165JD63</accession>
<evidence type="ECO:0000256" key="17">
    <source>
        <dbReference type="ARBA" id="ARBA00060276"/>
    </source>
</evidence>
<keyword evidence="6" id="KW-1003">Cell membrane</keyword>
<dbReference type="OrthoDB" id="10253869at2759"/>
<dbReference type="FunFam" id="3.30.300.30:FF:000002">
    <property type="entry name" value="Long-chain fatty acid transport protein 1"/>
    <property type="match status" value="1"/>
</dbReference>
<proteinExistence type="inferred from homology"/>
<reference evidence="22 23" key="1">
    <citation type="journal article" date="2016" name="Fungal Biol.">
        <title>The genome of Xylona heveae provides a window into fungal endophytism.</title>
        <authorList>
            <person name="Gazis R."/>
            <person name="Kuo A."/>
            <person name="Riley R."/>
            <person name="LaButti K."/>
            <person name="Lipzen A."/>
            <person name="Lin J."/>
            <person name="Amirebrahimi M."/>
            <person name="Hesse C.N."/>
            <person name="Spatafora J.W."/>
            <person name="Henrissat B."/>
            <person name="Hainaut M."/>
            <person name="Grigoriev I.V."/>
            <person name="Hibbett D.S."/>
        </authorList>
    </citation>
    <scope>NUCLEOTIDE SEQUENCE [LARGE SCALE GENOMIC DNA]</scope>
    <source>
        <strain evidence="22 23">TC161</strain>
    </source>
</reference>
<dbReference type="PANTHER" id="PTHR43107:SF15">
    <property type="entry name" value="FATTY ACID TRANSPORT PROTEIN 3, ISOFORM A"/>
    <property type="match status" value="1"/>
</dbReference>
<evidence type="ECO:0000256" key="3">
    <source>
        <dbReference type="ARBA" id="ARBA00004651"/>
    </source>
</evidence>
<evidence type="ECO:0000256" key="2">
    <source>
        <dbReference type="ARBA" id="ARBA00004585"/>
    </source>
</evidence>
<evidence type="ECO:0000256" key="10">
    <source>
        <dbReference type="ARBA" id="ARBA00022741"/>
    </source>
</evidence>
<dbReference type="PANTHER" id="PTHR43107">
    <property type="entry name" value="LONG-CHAIN FATTY ACID TRANSPORT PROTEIN"/>
    <property type="match status" value="1"/>
</dbReference>
<dbReference type="GO" id="GO:0004467">
    <property type="term" value="F:long-chain fatty acid-CoA ligase activity"/>
    <property type="evidence" value="ECO:0007669"/>
    <property type="project" value="TreeGrafter"/>
</dbReference>
<dbReference type="Pfam" id="PF13193">
    <property type="entry name" value="AMP-binding_C"/>
    <property type="match status" value="1"/>
</dbReference>
<evidence type="ECO:0000256" key="9">
    <source>
        <dbReference type="ARBA" id="ARBA00022692"/>
    </source>
</evidence>
<keyword evidence="23" id="KW-1185">Reference proteome</keyword>
<dbReference type="AlphaFoldDB" id="A0A165JD63"/>
<organism evidence="22 23">
    <name type="scientific">Xylona heveae (strain CBS 132557 / TC161)</name>
    <dbReference type="NCBI Taxonomy" id="1328760"/>
    <lineage>
        <taxon>Eukaryota</taxon>
        <taxon>Fungi</taxon>
        <taxon>Dikarya</taxon>
        <taxon>Ascomycota</taxon>
        <taxon>Pezizomycotina</taxon>
        <taxon>Xylonomycetes</taxon>
        <taxon>Xylonales</taxon>
        <taxon>Xylonaceae</taxon>
        <taxon>Xylona</taxon>
    </lineage>
</organism>
<dbReference type="GO" id="GO:0005778">
    <property type="term" value="C:peroxisomal membrane"/>
    <property type="evidence" value="ECO:0007669"/>
    <property type="project" value="UniProtKB-SubCell"/>
</dbReference>
<evidence type="ECO:0000256" key="15">
    <source>
        <dbReference type="ARBA" id="ARBA00023140"/>
    </source>
</evidence>
<evidence type="ECO:0000256" key="8">
    <source>
        <dbReference type="ARBA" id="ARBA00022677"/>
    </source>
</evidence>
<keyword evidence="14" id="KW-0472">Membrane</keyword>
<evidence type="ECO:0000256" key="19">
    <source>
        <dbReference type="ARBA" id="ARBA00078285"/>
    </source>
</evidence>
<keyword evidence="11" id="KW-0067">ATP-binding</keyword>
<evidence type="ECO:0000256" key="6">
    <source>
        <dbReference type="ARBA" id="ARBA00022475"/>
    </source>
</evidence>
<dbReference type="GO" id="GO:0005811">
    <property type="term" value="C:lipid droplet"/>
    <property type="evidence" value="ECO:0007669"/>
    <property type="project" value="UniProtKB-SubCell"/>
</dbReference>
<dbReference type="FunFam" id="3.40.50.12780:FF:000019">
    <property type="entry name" value="Long-chain fatty acid transporter"/>
    <property type="match status" value="1"/>
</dbReference>
<dbReference type="InterPro" id="IPR045851">
    <property type="entry name" value="AMP-bd_C_sf"/>
</dbReference>
<keyword evidence="12" id="KW-1133">Transmembrane helix</keyword>
<dbReference type="Proteomes" id="UP000076632">
    <property type="component" value="Unassembled WGS sequence"/>
</dbReference>
<dbReference type="FunCoup" id="A0A165JD63">
    <property type="interactions" value="119"/>
</dbReference>
<evidence type="ECO:0000256" key="12">
    <source>
        <dbReference type="ARBA" id="ARBA00022989"/>
    </source>
</evidence>
<sequence length="638" mass="71468">MPVPLALAAPAAAAFLAYLNARIGLSYDLVLISSFLRGTLRWRLAELQNRVNLFYLLERHALSRRSANKTFFCFEGREWTYKETYEITLKYGTWLKNKHGIKPREIVAMDFMNSPEFIFLWLGLWSIGAQPAFINYNLGGQPLLHCVRTSTARLLLVDENVREKITPNVLDELSSPSFRENGGPTEVAFFDAAAISEIESTQGIRVPDEAREWAKPEDMAILIYTSGTTGLPKPAVVGWYKLILGGTFCSLWTTVRADDRIYTCMPLYHSSAVVLGFGTTLHAGTSICIGRKFSTRTFWKEVRQSNSTVIQYVGETCRYLLAAPPEIDPETGECLDSKNNVRLAFGNGLRPDVWEKFKTRFGIDAIGEFYAATEGMSGAWNLSRNDFTRGAIGRNGLLALMLLGYTVTVVKIDWETEQPWRDPKTGLCRKADTNEPGELLYYVKAKQIGKTYQGYFNDTKASNSKILRNVLNEGDAWFRTGDVVRWDAEGRWYFHDRIGDTFRWKSENVSTTEVSALLGHHPSVLEASVYGVALPNHDGRAGCAALVLSEPPSPKLLSSLAEHNLSSLPRYAVPLFLRITSSIQTTGTNKHQKHVLRKVGVDPANVPSTDQLYWLRDGTYVPFGARQWKEISGGAVKL</sequence>
<keyword evidence="8" id="KW-0551">Lipid droplet</keyword>
<evidence type="ECO:0000256" key="7">
    <source>
        <dbReference type="ARBA" id="ARBA00022598"/>
    </source>
</evidence>
<dbReference type="OMA" id="VWRQFLD"/>
<dbReference type="InterPro" id="IPR000873">
    <property type="entry name" value="AMP-dep_synth/lig_dom"/>
</dbReference>
<comment type="function">
    <text evidence="17">Acyl-CoA synthetase required for both the import of long chain fatty acids (LCFAs) (C14-C18) and the activation very long chain fatty acids (VLCFAs) (C20-C26) by esterification of the fatty acids into metabolically active CoA-thioesters for subsequent degradation or incorporation into phospholipids. The transport and fatty acyl-CoA synthetase activities are genetically separable and are thus independent activities. Esterifies VLCFAs in the peroxisome matrix. The VLCFAs are actively transported into peroxisomes by a PXA1-PXA2 heterodimeric transporter in the peroxisomal membrane.</text>
</comment>
<keyword evidence="15" id="KW-0576">Peroxisome</keyword>
<keyword evidence="5" id="KW-0813">Transport</keyword>
<feature type="domain" description="AMP-binding enzyme C-terminal" evidence="21">
    <location>
        <begin position="513"/>
        <end position="590"/>
    </location>
</feature>
<comment type="subcellular location">
    <subcellularLocation>
        <location evidence="3">Cell membrane</location>
        <topology evidence="3">Multi-pass membrane protein</topology>
    </subcellularLocation>
    <subcellularLocation>
        <location evidence="1">Lipid droplet</location>
    </subcellularLocation>
    <subcellularLocation>
        <location evidence="2">Peroxisome membrane</location>
        <topology evidence="2">Multi-pass membrane protein</topology>
    </subcellularLocation>
</comment>
<dbReference type="Gene3D" id="3.40.50.12780">
    <property type="entry name" value="N-terminal domain of ligase-like"/>
    <property type="match status" value="1"/>
</dbReference>
<gene>
    <name evidence="22" type="ORF">L228DRAFT_264508</name>
</gene>
<evidence type="ECO:0000256" key="16">
    <source>
        <dbReference type="ARBA" id="ARBA00051585"/>
    </source>
</evidence>
<dbReference type="GeneID" id="28899726"/>
<feature type="domain" description="AMP-dependent synthetase/ligase" evidence="20">
    <location>
        <begin position="64"/>
        <end position="440"/>
    </location>
</feature>
<dbReference type="InParanoid" id="A0A165JD63"/>
<dbReference type="STRING" id="1328760.A0A165JD63"/>
<evidence type="ECO:0000256" key="4">
    <source>
        <dbReference type="ARBA" id="ARBA00006432"/>
    </source>
</evidence>
<dbReference type="InterPro" id="IPR025110">
    <property type="entry name" value="AMP-bd_C"/>
</dbReference>
<name>A0A165JD63_XYLHT</name>
<dbReference type="Pfam" id="PF00501">
    <property type="entry name" value="AMP-binding"/>
    <property type="match status" value="1"/>
</dbReference>
<evidence type="ECO:0000259" key="20">
    <source>
        <dbReference type="Pfam" id="PF00501"/>
    </source>
</evidence>
<evidence type="ECO:0000256" key="1">
    <source>
        <dbReference type="ARBA" id="ARBA00004502"/>
    </source>
</evidence>
<dbReference type="GO" id="GO:0009898">
    <property type="term" value="C:cytoplasmic side of plasma membrane"/>
    <property type="evidence" value="ECO:0007669"/>
    <property type="project" value="TreeGrafter"/>
</dbReference>
<dbReference type="PROSITE" id="PS00455">
    <property type="entry name" value="AMP_BINDING"/>
    <property type="match status" value="1"/>
</dbReference>
<dbReference type="RefSeq" id="XP_018191633.1">
    <property type="nucleotide sequence ID" value="XM_018334589.1"/>
</dbReference>
<dbReference type="GO" id="GO:0044539">
    <property type="term" value="P:long-chain fatty acid import into cell"/>
    <property type="evidence" value="ECO:0007669"/>
    <property type="project" value="TreeGrafter"/>
</dbReference>
<keyword evidence="7" id="KW-0436">Ligase</keyword>
<comment type="similarity">
    <text evidence="4">Belongs to the ATP-dependent AMP-binding enzyme family.</text>
</comment>
<dbReference type="InterPro" id="IPR042099">
    <property type="entry name" value="ANL_N_sf"/>
</dbReference>
<evidence type="ECO:0000259" key="21">
    <source>
        <dbReference type="Pfam" id="PF13193"/>
    </source>
</evidence>
<dbReference type="SUPFAM" id="SSF56801">
    <property type="entry name" value="Acetyl-CoA synthetase-like"/>
    <property type="match status" value="1"/>
</dbReference>